<accession>A0ABQ8L077</accession>
<dbReference type="SMART" id="SM00577">
    <property type="entry name" value="CPDc"/>
    <property type="match status" value="1"/>
</dbReference>
<evidence type="ECO:0000313" key="5">
    <source>
        <dbReference type="Proteomes" id="UP000814176"/>
    </source>
</evidence>
<reference evidence="4 5" key="1">
    <citation type="journal article" date="2021" name="Environ. Microbiol.">
        <title>Gene family expansions and transcriptome signatures uncover fungal adaptations to wood decay.</title>
        <authorList>
            <person name="Hage H."/>
            <person name="Miyauchi S."/>
            <person name="Viragh M."/>
            <person name="Drula E."/>
            <person name="Min B."/>
            <person name="Chaduli D."/>
            <person name="Navarro D."/>
            <person name="Favel A."/>
            <person name="Norest M."/>
            <person name="Lesage-Meessen L."/>
            <person name="Balint B."/>
            <person name="Merenyi Z."/>
            <person name="de Eugenio L."/>
            <person name="Morin E."/>
            <person name="Martinez A.T."/>
            <person name="Baldrian P."/>
            <person name="Stursova M."/>
            <person name="Martinez M.J."/>
            <person name="Novotny C."/>
            <person name="Magnuson J.K."/>
            <person name="Spatafora J.W."/>
            <person name="Maurice S."/>
            <person name="Pangilinan J."/>
            <person name="Andreopoulos W."/>
            <person name="LaButti K."/>
            <person name="Hundley H."/>
            <person name="Na H."/>
            <person name="Kuo A."/>
            <person name="Barry K."/>
            <person name="Lipzen A."/>
            <person name="Henrissat B."/>
            <person name="Riley R."/>
            <person name="Ahrendt S."/>
            <person name="Nagy L.G."/>
            <person name="Grigoriev I.V."/>
            <person name="Martin F."/>
            <person name="Rosso M.N."/>
        </authorList>
    </citation>
    <scope>NUCLEOTIDE SEQUENCE [LARGE SCALE GENOMIC DNA]</scope>
    <source>
        <strain evidence="4 5">CIRM-BRFM 1785</strain>
    </source>
</reference>
<dbReference type="PANTHER" id="PTHR12210">
    <property type="entry name" value="DULLARD PROTEIN PHOSPHATASE"/>
    <property type="match status" value="1"/>
</dbReference>
<gene>
    <name evidence="4" type="ORF">C8Q71DRAFT_793713</name>
</gene>
<keyword evidence="5" id="KW-1185">Reference proteome</keyword>
<dbReference type="RefSeq" id="XP_047784940.1">
    <property type="nucleotide sequence ID" value="XM_047925496.1"/>
</dbReference>
<keyword evidence="2" id="KW-1133">Transmembrane helix</keyword>
<evidence type="ECO:0000259" key="3">
    <source>
        <dbReference type="PROSITE" id="PS50969"/>
    </source>
</evidence>
<keyword evidence="2" id="KW-0472">Membrane</keyword>
<feature type="compositionally biased region" description="Acidic residues" evidence="1">
    <location>
        <begin position="158"/>
        <end position="175"/>
    </location>
</feature>
<feature type="region of interest" description="Disordered" evidence="1">
    <location>
        <begin position="15"/>
        <end position="116"/>
    </location>
</feature>
<feature type="transmembrane region" description="Helical" evidence="2">
    <location>
        <begin position="122"/>
        <end position="143"/>
    </location>
</feature>
<dbReference type="InterPro" id="IPR004274">
    <property type="entry name" value="FCP1_dom"/>
</dbReference>
<dbReference type="GeneID" id="72006228"/>
<feature type="region of interest" description="Disordered" evidence="1">
    <location>
        <begin position="157"/>
        <end position="233"/>
    </location>
</feature>
<organism evidence="4 5">
    <name type="scientific">Rhodofomes roseus</name>
    <dbReference type="NCBI Taxonomy" id="34475"/>
    <lineage>
        <taxon>Eukaryota</taxon>
        <taxon>Fungi</taxon>
        <taxon>Dikarya</taxon>
        <taxon>Basidiomycota</taxon>
        <taxon>Agaricomycotina</taxon>
        <taxon>Agaricomycetes</taxon>
        <taxon>Polyporales</taxon>
        <taxon>Rhodofomes</taxon>
    </lineage>
</organism>
<feature type="compositionally biased region" description="Low complexity" evidence="1">
    <location>
        <begin position="24"/>
        <end position="33"/>
    </location>
</feature>
<proteinExistence type="predicted"/>
<evidence type="ECO:0000256" key="2">
    <source>
        <dbReference type="SAM" id="Phobius"/>
    </source>
</evidence>
<keyword evidence="2" id="KW-0812">Transmembrane</keyword>
<dbReference type="Pfam" id="PF03031">
    <property type="entry name" value="NIF"/>
    <property type="match status" value="1"/>
</dbReference>
<dbReference type="InterPro" id="IPR050365">
    <property type="entry name" value="TIM50"/>
</dbReference>
<feature type="compositionally biased region" description="Pro residues" evidence="1">
    <location>
        <begin position="187"/>
        <end position="204"/>
    </location>
</feature>
<comment type="caution">
    <text evidence="4">The sequence shown here is derived from an EMBL/GenBank/DDBJ whole genome shotgun (WGS) entry which is preliminary data.</text>
</comment>
<dbReference type="EMBL" id="JADCUA010000001">
    <property type="protein sequence ID" value="KAH9844130.1"/>
    <property type="molecule type" value="Genomic_DNA"/>
</dbReference>
<dbReference type="InterPro" id="IPR036412">
    <property type="entry name" value="HAD-like_sf"/>
</dbReference>
<dbReference type="NCBIfam" id="TIGR02251">
    <property type="entry name" value="HIF-SF_euk"/>
    <property type="match status" value="1"/>
</dbReference>
<dbReference type="Proteomes" id="UP000814176">
    <property type="component" value="Unassembled WGS sequence"/>
</dbReference>
<dbReference type="CDD" id="cd07521">
    <property type="entry name" value="HAD_FCP1-like"/>
    <property type="match status" value="1"/>
</dbReference>
<feature type="domain" description="FCP1 homology" evidence="3">
    <location>
        <begin position="260"/>
        <end position="439"/>
    </location>
</feature>
<evidence type="ECO:0000313" key="4">
    <source>
        <dbReference type="EMBL" id="KAH9844130.1"/>
    </source>
</evidence>
<dbReference type="SUPFAM" id="SSF56784">
    <property type="entry name" value="HAD-like"/>
    <property type="match status" value="1"/>
</dbReference>
<evidence type="ECO:0000256" key="1">
    <source>
        <dbReference type="SAM" id="MobiDB-lite"/>
    </source>
</evidence>
<sequence>MNSLTYLSRQFDVLASPRAPPSTPVSESPPSLSAAGDRQQETRLPRVRTWSTKSFRVPLPGSPSGPWTLRRSLSSPAVASPDQPVQFRLRRPSSSSKQPSRPPSRRPSVSSTEKAAPPIDGVIHSIFLLGFFLLLWHYICAAWRTITRQRQARVADEVAVEDGSDEDEKDTEDESKDVKPVLLRQPTFPPAIPPPLSQPPPPPSSSISAESSTTAAGLSPSEIPIPPATNPEVPVRAVPATHTGTSSRASTPSGVAHKTPFHLPKTLVLDLDETLIHSTSRPMMSASSGTGFLGLSIFGHSNKGAGHVVEVMLGGRSTLYHVYKRPFVDYFLRKVSTWYTLVIFTASMQEYADPVIDWLDAGRGILTRRLFRESCTQLPNGSYSKDLSIVEADLARVCLIDNSPVCYSINEANGIPIEGWTHDPHDEALLDLLPVLDSLRFTSDVRHVLGIRGFS</sequence>
<name>A0ABQ8L077_9APHY</name>
<dbReference type="InterPro" id="IPR011948">
    <property type="entry name" value="Dullard_phosphatase"/>
</dbReference>
<protein>
    <submittedName>
        <fullName evidence="4">NIF-domain-containing protein</fullName>
    </submittedName>
</protein>
<dbReference type="InterPro" id="IPR023214">
    <property type="entry name" value="HAD_sf"/>
</dbReference>
<dbReference type="Gene3D" id="3.40.50.1000">
    <property type="entry name" value="HAD superfamily/HAD-like"/>
    <property type="match status" value="1"/>
</dbReference>
<dbReference type="PROSITE" id="PS50969">
    <property type="entry name" value="FCP1"/>
    <property type="match status" value="1"/>
</dbReference>